<dbReference type="InterPro" id="IPR013106">
    <property type="entry name" value="Ig_V-set"/>
</dbReference>
<dbReference type="Proteomes" id="UP000261340">
    <property type="component" value="Unplaced"/>
</dbReference>
<dbReference type="PROSITE" id="PS50835">
    <property type="entry name" value="IG_LIKE"/>
    <property type="match status" value="1"/>
</dbReference>
<dbReference type="GO" id="GO:0005102">
    <property type="term" value="F:signaling receptor binding"/>
    <property type="evidence" value="ECO:0007669"/>
    <property type="project" value="TreeGrafter"/>
</dbReference>
<keyword evidence="7" id="KW-1185">Reference proteome</keyword>
<comment type="subcellular location">
    <subcellularLocation>
        <location evidence="1">Membrane</location>
    </subcellularLocation>
</comment>
<protein>
    <recommendedName>
        <fullName evidence="5">Ig-like domain-containing protein</fullName>
    </recommendedName>
</protein>
<dbReference type="GO" id="GO:0001817">
    <property type="term" value="P:regulation of cytokine production"/>
    <property type="evidence" value="ECO:0007669"/>
    <property type="project" value="TreeGrafter"/>
</dbReference>
<evidence type="ECO:0000313" key="7">
    <source>
        <dbReference type="Proteomes" id="UP000261340"/>
    </source>
</evidence>
<dbReference type="InterPro" id="IPR013783">
    <property type="entry name" value="Ig-like_fold"/>
</dbReference>
<dbReference type="STRING" id="61819.ENSACIP00000007328"/>
<dbReference type="Pfam" id="PF07686">
    <property type="entry name" value="V-set"/>
    <property type="match status" value="1"/>
</dbReference>
<dbReference type="PANTHER" id="PTHR24100:SF151">
    <property type="entry name" value="ICOS LIGAND"/>
    <property type="match status" value="1"/>
</dbReference>
<feature type="domain" description="Ig-like" evidence="5">
    <location>
        <begin position="9"/>
        <end position="128"/>
    </location>
</feature>
<dbReference type="GO" id="GO:0009897">
    <property type="term" value="C:external side of plasma membrane"/>
    <property type="evidence" value="ECO:0007669"/>
    <property type="project" value="TreeGrafter"/>
</dbReference>
<dbReference type="SMART" id="SM00406">
    <property type="entry name" value="IGv"/>
    <property type="match status" value="1"/>
</dbReference>
<dbReference type="Gene3D" id="2.60.40.10">
    <property type="entry name" value="Immunoglobulins"/>
    <property type="match status" value="1"/>
</dbReference>
<dbReference type="GO" id="GO:0050852">
    <property type="term" value="P:T cell receptor signaling pathway"/>
    <property type="evidence" value="ECO:0007669"/>
    <property type="project" value="TreeGrafter"/>
</dbReference>
<dbReference type="AlphaFoldDB" id="A0A3Q0RBP4"/>
<evidence type="ECO:0000256" key="4">
    <source>
        <dbReference type="SAM" id="SignalP"/>
    </source>
</evidence>
<accession>A0A3Q0RBP4</accession>
<sequence length="147" mass="17150">MNHSRCLLPLLALWVLPQWINKNLTAEPGQNVTLPCRGPNNKTCVVEWIRTDLGKEYVFFYRERRIVTDRQHPSFVNRVDLQDRRLKDGEVSVVLQNVTINDTGRYECRVTSPGWEHVLDAGFELNITKGNIKFQSVTTEQFPMKEY</sequence>
<keyword evidence="4" id="KW-0732">Signal</keyword>
<dbReference type="PANTHER" id="PTHR24100">
    <property type="entry name" value="BUTYROPHILIN"/>
    <property type="match status" value="1"/>
</dbReference>
<reference evidence="6" key="2">
    <citation type="submission" date="2025-09" db="UniProtKB">
        <authorList>
            <consortium name="Ensembl"/>
        </authorList>
    </citation>
    <scope>IDENTIFICATION</scope>
</reference>
<name>A0A3Q0RBP4_AMPCI</name>
<dbReference type="Ensembl" id="ENSACIT00000007544.1">
    <property type="protein sequence ID" value="ENSACIP00000007328.1"/>
    <property type="gene ID" value="ENSACIG00000005750.1"/>
</dbReference>
<reference evidence="6" key="1">
    <citation type="submission" date="2025-08" db="UniProtKB">
        <authorList>
            <consortium name="Ensembl"/>
        </authorList>
    </citation>
    <scope>IDENTIFICATION</scope>
</reference>
<dbReference type="InterPro" id="IPR050504">
    <property type="entry name" value="IgSF_BTN/MOG"/>
</dbReference>
<evidence type="ECO:0000256" key="1">
    <source>
        <dbReference type="ARBA" id="ARBA00004370"/>
    </source>
</evidence>
<keyword evidence="2" id="KW-0472">Membrane</keyword>
<evidence type="ECO:0000256" key="3">
    <source>
        <dbReference type="ARBA" id="ARBA00023319"/>
    </source>
</evidence>
<feature type="signal peptide" evidence="4">
    <location>
        <begin position="1"/>
        <end position="25"/>
    </location>
</feature>
<proteinExistence type="predicted"/>
<organism evidence="6 7">
    <name type="scientific">Amphilophus citrinellus</name>
    <name type="common">Midas cichlid</name>
    <name type="synonym">Cichlasoma citrinellum</name>
    <dbReference type="NCBI Taxonomy" id="61819"/>
    <lineage>
        <taxon>Eukaryota</taxon>
        <taxon>Metazoa</taxon>
        <taxon>Chordata</taxon>
        <taxon>Craniata</taxon>
        <taxon>Vertebrata</taxon>
        <taxon>Euteleostomi</taxon>
        <taxon>Actinopterygii</taxon>
        <taxon>Neopterygii</taxon>
        <taxon>Teleostei</taxon>
        <taxon>Neoteleostei</taxon>
        <taxon>Acanthomorphata</taxon>
        <taxon>Ovalentaria</taxon>
        <taxon>Cichlomorphae</taxon>
        <taxon>Cichliformes</taxon>
        <taxon>Cichlidae</taxon>
        <taxon>New World cichlids</taxon>
        <taxon>Cichlasomatinae</taxon>
        <taxon>Heroini</taxon>
        <taxon>Amphilophus</taxon>
    </lineage>
</organism>
<evidence type="ECO:0000259" key="5">
    <source>
        <dbReference type="PROSITE" id="PS50835"/>
    </source>
</evidence>
<dbReference type="InterPro" id="IPR036179">
    <property type="entry name" value="Ig-like_dom_sf"/>
</dbReference>
<evidence type="ECO:0000256" key="2">
    <source>
        <dbReference type="ARBA" id="ARBA00023136"/>
    </source>
</evidence>
<evidence type="ECO:0000313" key="6">
    <source>
        <dbReference type="Ensembl" id="ENSACIP00000007328.1"/>
    </source>
</evidence>
<dbReference type="InterPro" id="IPR007110">
    <property type="entry name" value="Ig-like_dom"/>
</dbReference>
<dbReference type="SUPFAM" id="SSF48726">
    <property type="entry name" value="Immunoglobulin"/>
    <property type="match status" value="1"/>
</dbReference>
<dbReference type="SMART" id="SM00409">
    <property type="entry name" value="IG"/>
    <property type="match status" value="1"/>
</dbReference>
<dbReference type="InterPro" id="IPR003599">
    <property type="entry name" value="Ig_sub"/>
</dbReference>
<dbReference type="GeneTree" id="ENSGT01150000290316"/>
<feature type="chain" id="PRO_5018628464" description="Ig-like domain-containing protein" evidence="4">
    <location>
        <begin position="26"/>
        <end position="147"/>
    </location>
</feature>
<keyword evidence="3" id="KW-0393">Immunoglobulin domain</keyword>